<reference evidence="1" key="2">
    <citation type="submission" date="2023-01" db="EMBL/GenBank/DDBJ databases">
        <authorList>
            <person name="Sun Q."/>
            <person name="Evtushenko L."/>
        </authorList>
    </citation>
    <scope>NUCLEOTIDE SEQUENCE</scope>
    <source>
        <strain evidence="1">VKM Ac-1069</strain>
    </source>
</reference>
<dbReference type="Proteomes" id="UP001143463">
    <property type="component" value="Unassembled WGS sequence"/>
</dbReference>
<protein>
    <recommendedName>
        <fullName evidence="3">ABC transporter substrate-binding protein</fullName>
    </recommendedName>
</protein>
<keyword evidence="2" id="KW-1185">Reference proteome</keyword>
<dbReference type="SUPFAM" id="SSF53850">
    <property type="entry name" value="Periplasmic binding protein-like II"/>
    <property type="match status" value="1"/>
</dbReference>
<evidence type="ECO:0000313" key="1">
    <source>
        <dbReference type="EMBL" id="GLL09579.1"/>
    </source>
</evidence>
<dbReference type="AlphaFoldDB" id="A0A9W6L1Z9"/>
<dbReference type="EMBL" id="BSFQ01000002">
    <property type="protein sequence ID" value="GLL09579.1"/>
    <property type="molecule type" value="Genomic_DNA"/>
</dbReference>
<comment type="caution">
    <text evidence="1">The sequence shown here is derived from an EMBL/GenBank/DDBJ whole genome shotgun (WGS) entry which is preliminary data.</text>
</comment>
<accession>A0A9W6L1Z9</accession>
<reference evidence="1" key="1">
    <citation type="journal article" date="2014" name="Int. J. Syst. Evol. Microbiol.">
        <title>Complete genome sequence of Corynebacterium casei LMG S-19264T (=DSM 44701T), isolated from a smear-ripened cheese.</title>
        <authorList>
            <consortium name="US DOE Joint Genome Institute (JGI-PGF)"/>
            <person name="Walter F."/>
            <person name="Albersmeier A."/>
            <person name="Kalinowski J."/>
            <person name="Ruckert C."/>
        </authorList>
    </citation>
    <scope>NUCLEOTIDE SEQUENCE</scope>
    <source>
        <strain evidence="1">VKM Ac-1069</strain>
    </source>
</reference>
<evidence type="ECO:0008006" key="3">
    <source>
        <dbReference type="Google" id="ProtNLM"/>
    </source>
</evidence>
<name>A0A9W6L1Z9_9PSEU</name>
<organism evidence="1 2">
    <name type="scientific">Pseudonocardia halophobica</name>
    <dbReference type="NCBI Taxonomy" id="29401"/>
    <lineage>
        <taxon>Bacteria</taxon>
        <taxon>Bacillati</taxon>
        <taxon>Actinomycetota</taxon>
        <taxon>Actinomycetes</taxon>
        <taxon>Pseudonocardiales</taxon>
        <taxon>Pseudonocardiaceae</taxon>
        <taxon>Pseudonocardia</taxon>
    </lineage>
</organism>
<evidence type="ECO:0000313" key="2">
    <source>
        <dbReference type="Proteomes" id="UP001143463"/>
    </source>
</evidence>
<gene>
    <name evidence="1" type="ORF">GCM10017577_07190</name>
</gene>
<proteinExistence type="predicted"/>
<dbReference type="Gene3D" id="3.40.190.10">
    <property type="entry name" value="Periplasmic binding protein-like II"/>
    <property type="match status" value="1"/>
</dbReference>
<sequence>MVFRIQPHVRLHEWVAEERGFFAEEGLDYEFDAGFAGGSASGVSAAGEAPLQVRSGAFEDMQAGRPSDVSCACHWAVNAAATAEHGKMYGKAYSVCPAGIYVAANSALQQPADLAGVEVGVGYHSGSHYSALQALEAFMPRAQVTLGFFGRPFDRARLLLQGRVPAVNVWGAPAYVLEQRGFRKLVDTTFVMGFLLSAQVNPDDVERYFRALLRAQQEIDLEPHRYTPHWAREMPADLLELVDVRRFGPGERIVPQPYTREMFDRTQGWMRQWELLDITAPARYEETVLS</sequence>